<dbReference type="InterPro" id="IPR035979">
    <property type="entry name" value="RBD_domain_sf"/>
</dbReference>
<evidence type="ECO:0000259" key="2">
    <source>
        <dbReference type="PROSITE" id="PS50882"/>
    </source>
</evidence>
<dbReference type="CDD" id="cd21134">
    <property type="entry name" value="YTH"/>
    <property type="match status" value="1"/>
</dbReference>
<dbReference type="Proteomes" id="UP000070544">
    <property type="component" value="Unassembled WGS sequence"/>
</dbReference>
<dbReference type="Pfam" id="PF04146">
    <property type="entry name" value="YTH"/>
    <property type="match status" value="1"/>
</dbReference>
<dbReference type="STRING" id="1344416.A0A139AE40"/>
<feature type="region of interest" description="Disordered" evidence="1">
    <location>
        <begin position="144"/>
        <end position="164"/>
    </location>
</feature>
<keyword evidence="4" id="KW-1185">Reference proteome</keyword>
<feature type="domain" description="YTH" evidence="2">
    <location>
        <begin position="371"/>
        <end position="510"/>
    </location>
</feature>
<proteinExistence type="predicted"/>
<evidence type="ECO:0000313" key="3">
    <source>
        <dbReference type="EMBL" id="KXS15030.1"/>
    </source>
</evidence>
<dbReference type="InterPro" id="IPR000504">
    <property type="entry name" value="RRM_dom"/>
</dbReference>
<gene>
    <name evidence="3" type="ORF">M427DRAFT_333912</name>
</gene>
<protein>
    <recommendedName>
        <fullName evidence="2">YTH domain-containing protein</fullName>
    </recommendedName>
</protein>
<dbReference type="PROSITE" id="PS50882">
    <property type="entry name" value="YTH"/>
    <property type="match status" value="1"/>
</dbReference>
<feature type="compositionally biased region" description="Polar residues" evidence="1">
    <location>
        <begin position="329"/>
        <end position="340"/>
    </location>
</feature>
<dbReference type="Pfam" id="PF25701">
    <property type="entry name" value="RRM_YTH1"/>
    <property type="match status" value="1"/>
</dbReference>
<dbReference type="Gene3D" id="3.10.590.10">
    <property type="entry name" value="ph1033 like domains"/>
    <property type="match status" value="1"/>
</dbReference>
<dbReference type="GO" id="GO:1990247">
    <property type="term" value="F:N6-methyladenosine-containing RNA reader activity"/>
    <property type="evidence" value="ECO:0007669"/>
    <property type="project" value="TreeGrafter"/>
</dbReference>
<dbReference type="PANTHER" id="PTHR12357">
    <property type="entry name" value="YTH YT521-B HOMOLOGY DOMAIN-CONTAINING"/>
    <property type="match status" value="1"/>
</dbReference>
<organism evidence="3 4">
    <name type="scientific">Gonapodya prolifera (strain JEL478)</name>
    <name type="common">Monoblepharis prolifera</name>
    <dbReference type="NCBI Taxonomy" id="1344416"/>
    <lineage>
        <taxon>Eukaryota</taxon>
        <taxon>Fungi</taxon>
        <taxon>Fungi incertae sedis</taxon>
        <taxon>Chytridiomycota</taxon>
        <taxon>Chytridiomycota incertae sedis</taxon>
        <taxon>Monoblepharidomycetes</taxon>
        <taxon>Monoblepharidales</taxon>
        <taxon>Gonapodyaceae</taxon>
        <taxon>Gonapodya</taxon>
    </lineage>
</organism>
<dbReference type="GO" id="GO:0000398">
    <property type="term" value="P:mRNA splicing, via spliceosome"/>
    <property type="evidence" value="ECO:0007669"/>
    <property type="project" value="TreeGrafter"/>
</dbReference>
<sequence>MSAPQPSSGSTPGQSSPGQLAAPFSEDGRFGSQGGQSPRQPTGDLEQPRWTPTPEAAIHAAYPFQRAYPHFAPASPDFGPHQLAAMTLARPGMALADPTGMSYIAHPYIQADFRGYVPVQAFATDPRMAPRGYEPAAFQPAMSPVPHHPRQRGGSGVGGHDQRYDGPSTDVAHNMQRDDGRGRWGGGGFQFPPQADVSRSGAPYQAEYAQGGYAGQQGPPQSKSRFHDPRLSVWVGNVPPDTSSQELYNFFGDVDVESIYVVPKSRCAFLNLYNEDQVIDVVRRYHESVFRNGRILLRPQKESPRYAAAYRQDPSLGGGSSLGPASAQFRGSSRSPSNYLPSPAGTPGSTYQQLPGQSVVPQVMVDGQSKERFFVMRSITEQAIILSVETCKWSTQLKNAAALNEAFDMCETVYLAFSVNGSRSFFGYAIMTSRIRPLKANAEDQLFATVHPKLDLTSPFTLQWVTYDCNLPFEDTNDLRNMLNMGFPVSRSKDGVELDHSCGKRLISRLDEYFAQNPSSKREVIAAVASQGAGSPVIERSRSVEDLSLAQIKVEEDLEAIRSNGATLYVSFVVQQHMSVYIRDNALTAVTAQPLGGPHLASPSHLFHTHSGIAQPCLVSGTVLRRYERFTSPTVPVIHVDARVQPYSGSVHLHLWGGPWATVSPSRPRST</sequence>
<accession>A0A139AE40</accession>
<feature type="region of interest" description="Disordered" evidence="1">
    <location>
        <begin position="1"/>
        <end position="50"/>
    </location>
</feature>
<dbReference type="InterPro" id="IPR012677">
    <property type="entry name" value="Nucleotide-bd_a/b_plait_sf"/>
</dbReference>
<dbReference type="InterPro" id="IPR045168">
    <property type="entry name" value="YTH_prot"/>
</dbReference>
<dbReference type="OrthoDB" id="6103986at2759"/>
<dbReference type="InterPro" id="IPR057720">
    <property type="entry name" value="RRM_YTH1"/>
</dbReference>
<dbReference type="GO" id="GO:0005654">
    <property type="term" value="C:nucleoplasm"/>
    <property type="evidence" value="ECO:0007669"/>
    <property type="project" value="TreeGrafter"/>
</dbReference>
<evidence type="ECO:0000313" key="4">
    <source>
        <dbReference type="Proteomes" id="UP000070544"/>
    </source>
</evidence>
<dbReference type="InterPro" id="IPR007275">
    <property type="entry name" value="YTH_domain"/>
</dbReference>
<dbReference type="GO" id="GO:0000381">
    <property type="term" value="P:regulation of alternative mRNA splicing, via spliceosome"/>
    <property type="evidence" value="ECO:0007669"/>
    <property type="project" value="TreeGrafter"/>
</dbReference>
<evidence type="ECO:0000256" key="1">
    <source>
        <dbReference type="SAM" id="MobiDB-lite"/>
    </source>
</evidence>
<dbReference type="Gene3D" id="3.30.70.330">
    <property type="match status" value="1"/>
</dbReference>
<dbReference type="GO" id="GO:0003729">
    <property type="term" value="F:mRNA binding"/>
    <property type="evidence" value="ECO:0007669"/>
    <property type="project" value="TreeGrafter"/>
</dbReference>
<feature type="compositionally biased region" description="Low complexity" evidence="1">
    <location>
        <begin position="1"/>
        <end position="19"/>
    </location>
</feature>
<dbReference type="SUPFAM" id="SSF54928">
    <property type="entry name" value="RNA-binding domain, RBD"/>
    <property type="match status" value="1"/>
</dbReference>
<dbReference type="EMBL" id="KQ965765">
    <property type="protein sequence ID" value="KXS15030.1"/>
    <property type="molecule type" value="Genomic_DNA"/>
</dbReference>
<name>A0A139AE40_GONPJ</name>
<dbReference type="AlphaFoldDB" id="A0A139AE40"/>
<dbReference type="SMART" id="SM00360">
    <property type="entry name" value="RRM"/>
    <property type="match status" value="1"/>
</dbReference>
<feature type="region of interest" description="Disordered" evidence="1">
    <location>
        <begin position="312"/>
        <end position="353"/>
    </location>
</feature>
<reference evidence="3 4" key="1">
    <citation type="journal article" date="2015" name="Genome Biol. Evol.">
        <title>Phylogenomic analyses indicate that early fungi evolved digesting cell walls of algal ancestors of land plants.</title>
        <authorList>
            <person name="Chang Y."/>
            <person name="Wang S."/>
            <person name="Sekimoto S."/>
            <person name="Aerts A.L."/>
            <person name="Choi C."/>
            <person name="Clum A."/>
            <person name="LaButti K.M."/>
            <person name="Lindquist E.A."/>
            <person name="Yee Ngan C."/>
            <person name="Ohm R.A."/>
            <person name="Salamov A.A."/>
            <person name="Grigoriev I.V."/>
            <person name="Spatafora J.W."/>
            <person name="Berbee M.L."/>
        </authorList>
    </citation>
    <scope>NUCLEOTIDE SEQUENCE [LARGE SCALE GENOMIC DNA]</scope>
    <source>
        <strain evidence="3 4">JEL478</strain>
    </source>
</reference>
<dbReference type="PANTHER" id="PTHR12357:SF3">
    <property type="entry name" value="YTH DOMAIN-CONTAINING PROTEIN 1"/>
    <property type="match status" value="1"/>
</dbReference>